<evidence type="ECO:0008006" key="3">
    <source>
        <dbReference type="Google" id="ProtNLM"/>
    </source>
</evidence>
<dbReference type="RefSeq" id="WP_108828014.1">
    <property type="nucleotide sequence ID" value="NZ_OMOR01000001.1"/>
</dbReference>
<gene>
    <name evidence="1" type="ORF">ASD8599_01605</name>
</gene>
<sequence length="461" mass="51284">MNTFETDYLVVGAGATALSFVDSLLDQTDARITIVDKRDTPGGHWNDAYPFVRLHQPSSYYGVASTPMGKERIDTVGLNAGFEELASGPEILSYFHAIMRDRFLPSGRVRFLPLTEYLEDGALRHVLTDARTQITYKRLVDARICENGIPLTHVRKFDVEDGVVCIPPNDVPRRAKDHRHFTILGAGKTAMDTAVWLLGHGVDAGQIRWVMPRDPWVINRAFSQPSGAFYKHVMKGTAQQMAAARDAKTIDELALGMEAAGLWMRFDPDVMPQIMHGPTLSQAEFELLRGIKDIVRLGHVTAIEPGKMTLKGGVLDAPDSLYVDCTARALGHTDTWPIFTEERIGLQMIRLFQPMFSAALLAKIESLPLDNKAKNALAAPVPMTDDVRSWLRSQIATSMNQFAWGQVPELKEWINQSRLDGFGRPSREVDRNDPQVKALYDQVRAVAMPAFANMQKLVASG</sequence>
<accession>A0A2R8BCX9</accession>
<dbReference type="Gene3D" id="3.50.50.60">
    <property type="entry name" value="FAD/NAD(P)-binding domain"/>
    <property type="match status" value="1"/>
</dbReference>
<evidence type="ECO:0000313" key="1">
    <source>
        <dbReference type="EMBL" id="SPH20863.1"/>
    </source>
</evidence>
<organism evidence="1 2">
    <name type="scientific">Ascidiaceihabitans donghaensis</name>
    <dbReference type="NCBI Taxonomy" id="1510460"/>
    <lineage>
        <taxon>Bacteria</taxon>
        <taxon>Pseudomonadati</taxon>
        <taxon>Pseudomonadota</taxon>
        <taxon>Alphaproteobacteria</taxon>
        <taxon>Rhodobacterales</taxon>
        <taxon>Paracoccaceae</taxon>
        <taxon>Ascidiaceihabitans</taxon>
    </lineage>
</organism>
<name>A0A2R8BCX9_9RHOB</name>
<reference evidence="1 2" key="1">
    <citation type="submission" date="2018-03" db="EMBL/GenBank/DDBJ databases">
        <authorList>
            <person name="Keele B.F."/>
        </authorList>
    </citation>
    <scope>NUCLEOTIDE SEQUENCE [LARGE SCALE GENOMIC DNA]</scope>
    <source>
        <strain evidence="1 2">CECT 8599</strain>
    </source>
</reference>
<dbReference type="InterPro" id="IPR036188">
    <property type="entry name" value="FAD/NAD-bd_sf"/>
</dbReference>
<dbReference type="Proteomes" id="UP000244880">
    <property type="component" value="Unassembled WGS sequence"/>
</dbReference>
<dbReference type="AlphaFoldDB" id="A0A2R8BCX9"/>
<dbReference type="OrthoDB" id="9773233at2"/>
<dbReference type="EMBL" id="OMOR01000001">
    <property type="protein sequence ID" value="SPH20863.1"/>
    <property type="molecule type" value="Genomic_DNA"/>
</dbReference>
<dbReference type="Pfam" id="PF13450">
    <property type="entry name" value="NAD_binding_8"/>
    <property type="match status" value="1"/>
</dbReference>
<evidence type="ECO:0000313" key="2">
    <source>
        <dbReference type="Proteomes" id="UP000244880"/>
    </source>
</evidence>
<dbReference type="SUPFAM" id="SSF51905">
    <property type="entry name" value="FAD/NAD(P)-binding domain"/>
    <property type="match status" value="1"/>
</dbReference>
<protein>
    <recommendedName>
        <fullName evidence="3">NAD(P)/FAD-dependent oxidoreductase</fullName>
    </recommendedName>
</protein>
<proteinExistence type="predicted"/>
<keyword evidence="2" id="KW-1185">Reference proteome</keyword>